<gene>
    <name evidence="2" type="ORF">C6P40_002961</name>
</gene>
<feature type="compositionally biased region" description="Basic and acidic residues" evidence="1">
    <location>
        <begin position="1"/>
        <end position="17"/>
    </location>
</feature>
<feature type="compositionally biased region" description="Polar residues" evidence="1">
    <location>
        <begin position="20"/>
        <end position="31"/>
    </location>
</feature>
<evidence type="ECO:0000313" key="2">
    <source>
        <dbReference type="EMBL" id="KAG0687047.1"/>
    </source>
</evidence>
<sequence length="132" mass="14727">MGFFDKIKQKFHDDSHNKNRMMNTESNQQKYGMTEGEANVPRNNMMDTVSNEQGAKILGKENNSSLEYDTEGNNQNKNIMTHTLSNEQAEALSQGVDVAHDDSAPRNKLLDIIPNETVGNVSVEDSPKPNSD</sequence>
<reference evidence="2" key="1">
    <citation type="submission" date="2020-11" db="EMBL/GenBank/DDBJ databases">
        <title>Kefir isolates.</title>
        <authorList>
            <person name="Marcisauskas S."/>
            <person name="Kim Y."/>
            <person name="Blasche S."/>
        </authorList>
    </citation>
    <scope>NUCLEOTIDE SEQUENCE</scope>
    <source>
        <strain evidence="2">Olga-1</strain>
    </source>
</reference>
<dbReference type="AlphaFoldDB" id="A0A9P7BCL0"/>
<dbReference type="Proteomes" id="UP000697127">
    <property type="component" value="Unassembled WGS sequence"/>
</dbReference>
<proteinExistence type="predicted"/>
<evidence type="ECO:0000313" key="3">
    <source>
        <dbReference type="Proteomes" id="UP000697127"/>
    </source>
</evidence>
<feature type="region of interest" description="Disordered" evidence="1">
    <location>
        <begin position="112"/>
        <end position="132"/>
    </location>
</feature>
<feature type="region of interest" description="Disordered" evidence="1">
    <location>
        <begin position="1"/>
        <end position="32"/>
    </location>
</feature>
<evidence type="ECO:0000256" key="1">
    <source>
        <dbReference type="SAM" id="MobiDB-lite"/>
    </source>
</evidence>
<dbReference type="EMBL" id="PUHW01000324">
    <property type="protein sequence ID" value="KAG0687047.1"/>
    <property type="molecule type" value="Genomic_DNA"/>
</dbReference>
<accession>A0A9P7BCL0</accession>
<feature type="non-terminal residue" evidence="2">
    <location>
        <position position="132"/>
    </location>
</feature>
<keyword evidence="3" id="KW-1185">Reference proteome</keyword>
<protein>
    <submittedName>
        <fullName evidence="2">Uncharacterized protein</fullName>
    </submittedName>
</protein>
<organism evidence="2 3">
    <name type="scientific">Pichia californica</name>
    <dbReference type="NCBI Taxonomy" id="460514"/>
    <lineage>
        <taxon>Eukaryota</taxon>
        <taxon>Fungi</taxon>
        <taxon>Dikarya</taxon>
        <taxon>Ascomycota</taxon>
        <taxon>Saccharomycotina</taxon>
        <taxon>Pichiomycetes</taxon>
        <taxon>Pichiales</taxon>
        <taxon>Pichiaceae</taxon>
        <taxon>Pichia</taxon>
    </lineage>
</organism>
<name>A0A9P7BCL0_9ASCO</name>
<comment type="caution">
    <text evidence="2">The sequence shown here is derived from an EMBL/GenBank/DDBJ whole genome shotgun (WGS) entry which is preliminary data.</text>
</comment>